<evidence type="ECO:0000313" key="3">
    <source>
        <dbReference type="Proteomes" id="UP000230002"/>
    </source>
</evidence>
<dbReference type="AlphaFoldDB" id="A0A2G8SUI0"/>
<sequence length="184" mass="20379">MGAYAPVAELRPVAFELLVIDIDHIASKPPRPPPKIFILPIKTHKHTVLINIPSTSTVDDIKAEVLDALQSGVVNAPVQLTEYAMDVDEDADDLEWKVPQVETIDDFELARQVKEKGRPTGLYEVLEVKSQLKNVLANWDPVFVQFKDPNGGLLPVKVSVPPVFPEEEEEPSLSAARKGKRKAD</sequence>
<feature type="region of interest" description="Disordered" evidence="1">
    <location>
        <begin position="164"/>
        <end position="184"/>
    </location>
</feature>
<proteinExistence type="predicted"/>
<comment type="caution">
    <text evidence="2">The sequence shown here is derived from an EMBL/GenBank/DDBJ whole genome shotgun (WGS) entry which is preliminary data.</text>
</comment>
<dbReference type="STRING" id="1077348.A0A2G8SUI0"/>
<dbReference type="EMBL" id="AYKW01000001">
    <property type="protein sequence ID" value="PIL37431.1"/>
    <property type="molecule type" value="Genomic_DNA"/>
</dbReference>
<protein>
    <recommendedName>
        <fullName evidence="4">Ubiquitin-like domain-containing protein</fullName>
    </recommendedName>
</protein>
<keyword evidence="3" id="KW-1185">Reference proteome</keyword>
<name>A0A2G8SUI0_9APHY</name>
<evidence type="ECO:0000256" key="1">
    <source>
        <dbReference type="SAM" id="MobiDB-lite"/>
    </source>
</evidence>
<evidence type="ECO:0008006" key="4">
    <source>
        <dbReference type="Google" id="ProtNLM"/>
    </source>
</evidence>
<dbReference type="OrthoDB" id="3173670at2759"/>
<accession>A0A2G8SUI0</accession>
<evidence type="ECO:0000313" key="2">
    <source>
        <dbReference type="EMBL" id="PIL37431.1"/>
    </source>
</evidence>
<reference evidence="2 3" key="1">
    <citation type="journal article" date="2015" name="Sci. Rep.">
        <title>Chromosome-level genome map provides insights into diverse defense mechanisms in the medicinal fungus Ganoderma sinense.</title>
        <authorList>
            <person name="Zhu Y."/>
            <person name="Xu J."/>
            <person name="Sun C."/>
            <person name="Zhou S."/>
            <person name="Xu H."/>
            <person name="Nelson D.R."/>
            <person name="Qian J."/>
            <person name="Song J."/>
            <person name="Luo H."/>
            <person name="Xiang L."/>
            <person name="Li Y."/>
            <person name="Xu Z."/>
            <person name="Ji A."/>
            <person name="Wang L."/>
            <person name="Lu S."/>
            <person name="Hayward A."/>
            <person name="Sun W."/>
            <person name="Li X."/>
            <person name="Schwartz D.C."/>
            <person name="Wang Y."/>
            <person name="Chen S."/>
        </authorList>
    </citation>
    <scope>NUCLEOTIDE SEQUENCE [LARGE SCALE GENOMIC DNA]</scope>
    <source>
        <strain evidence="2 3">ZZ0214-1</strain>
    </source>
</reference>
<dbReference type="Proteomes" id="UP000230002">
    <property type="component" value="Unassembled WGS sequence"/>
</dbReference>
<organism evidence="2 3">
    <name type="scientific">Ganoderma sinense ZZ0214-1</name>
    <dbReference type="NCBI Taxonomy" id="1077348"/>
    <lineage>
        <taxon>Eukaryota</taxon>
        <taxon>Fungi</taxon>
        <taxon>Dikarya</taxon>
        <taxon>Basidiomycota</taxon>
        <taxon>Agaricomycotina</taxon>
        <taxon>Agaricomycetes</taxon>
        <taxon>Polyporales</taxon>
        <taxon>Polyporaceae</taxon>
        <taxon>Ganoderma</taxon>
    </lineage>
</organism>
<gene>
    <name evidence="2" type="ORF">GSI_01125</name>
</gene>